<feature type="domain" description="Muskelin N-terminal" evidence="4">
    <location>
        <begin position="1"/>
        <end position="138"/>
    </location>
</feature>
<dbReference type="PROSITE" id="PS50896">
    <property type="entry name" value="LISH"/>
    <property type="match status" value="1"/>
</dbReference>
<evidence type="ECO:0000256" key="2">
    <source>
        <dbReference type="ARBA" id="ARBA00022737"/>
    </source>
</evidence>
<dbReference type="InterPro" id="IPR056737">
    <property type="entry name" value="Beta-prop_ATRN-MKLN-like"/>
</dbReference>
<feature type="non-terminal residue" evidence="6">
    <location>
        <position position="1"/>
    </location>
</feature>
<evidence type="ECO:0000259" key="5">
    <source>
        <dbReference type="Pfam" id="PF24981"/>
    </source>
</evidence>
<evidence type="ECO:0000256" key="1">
    <source>
        <dbReference type="ARBA" id="ARBA00022441"/>
    </source>
</evidence>
<dbReference type="Pfam" id="PF06588">
    <property type="entry name" value="Muskelin_N"/>
    <property type="match status" value="1"/>
</dbReference>
<dbReference type="InterPro" id="IPR006594">
    <property type="entry name" value="LisH"/>
</dbReference>
<protein>
    <recommendedName>
        <fullName evidence="8">Kelch motif-containing protein</fullName>
    </recommendedName>
</protein>
<keyword evidence="2" id="KW-0677">Repeat</keyword>
<feature type="region of interest" description="Disordered" evidence="3">
    <location>
        <begin position="192"/>
        <end position="231"/>
    </location>
</feature>
<evidence type="ECO:0000313" key="7">
    <source>
        <dbReference type="Proteomes" id="UP000780801"/>
    </source>
</evidence>
<evidence type="ECO:0000256" key="3">
    <source>
        <dbReference type="SAM" id="MobiDB-lite"/>
    </source>
</evidence>
<evidence type="ECO:0000313" key="6">
    <source>
        <dbReference type="EMBL" id="KAF9577918.1"/>
    </source>
</evidence>
<dbReference type="PANTHER" id="PTHR15526:SF5">
    <property type="entry name" value="MUSKELIN"/>
    <property type="match status" value="1"/>
</dbReference>
<sequence>TITFGKYHKVHVCNLKEFKVFGGLTTSNMTELLHTGLRNDSEPETFLLKHKTSAVVFPCQYIKIVPLVAWGANFNYSIWHAEVKGIPDPELVQETYFRYISFRETESVRLCLKHFRQRKLYDAFHALQDRTKIQLEDPLLSRLHQELVVRGNFKRAEELIMEATDRAMFADYIRDFDYKPIWKCLHANGSARQGQHHHHHSHPPSSSHQPGPTPLSLPLHQDESPKHRGGHQMCIDTKGGYVYLMGGWDGACDLADFWAYHIPTQKWILISSDTAMQGGPGARSCHKICYSPQQGAIFLLGKYVDPETRSRVDLNSDFWRFDIDPESPPFGRWRKICTNTATVNGPELIYDHQMCLDPVTQTLYIFGGRVVHVDKNVHHFSGLYSYHISSNIWRLLRADGHPAPPQDGSTILRSRIGHSMLYDDMTRSLVIFAGQMNKDYLSDFYVYDITADRVIEVCKDYNKQGGPEAGFTQRATINSKGREIYVLSGLVKDRTLGAET</sequence>
<dbReference type="InterPro" id="IPR052456">
    <property type="entry name" value="CTLH_complex_component"/>
</dbReference>
<dbReference type="AlphaFoldDB" id="A0A9P6FM41"/>
<dbReference type="Gene3D" id="2.120.10.80">
    <property type="entry name" value="Kelch-type beta propeller"/>
    <property type="match status" value="1"/>
</dbReference>
<dbReference type="EMBL" id="JAABOA010004216">
    <property type="protein sequence ID" value="KAF9577918.1"/>
    <property type="molecule type" value="Genomic_DNA"/>
</dbReference>
<dbReference type="Pfam" id="PF24981">
    <property type="entry name" value="Beta-prop_ATRN-LZTR1"/>
    <property type="match status" value="1"/>
</dbReference>
<proteinExistence type="predicted"/>
<feature type="domain" description="Attractin/MKLN-like beta-propeller" evidence="5">
    <location>
        <begin position="221"/>
        <end position="489"/>
    </location>
</feature>
<comment type="caution">
    <text evidence="6">The sequence shown here is derived from an EMBL/GenBank/DDBJ whole genome shotgun (WGS) entry which is preliminary data.</text>
</comment>
<organism evidence="6 7">
    <name type="scientific">Lunasporangiospora selenospora</name>
    <dbReference type="NCBI Taxonomy" id="979761"/>
    <lineage>
        <taxon>Eukaryota</taxon>
        <taxon>Fungi</taxon>
        <taxon>Fungi incertae sedis</taxon>
        <taxon>Mucoromycota</taxon>
        <taxon>Mortierellomycotina</taxon>
        <taxon>Mortierellomycetes</taxon>
        <taxon>Mortierellales</taxon>
        <taxon>Mortierellaceae</taxon>
        <taxon>Lunasporangiospora</taxon>
    </lineage>
</organism>
<name>A0A9P6FM41_9FUNG</name>
<evidence type="ECO:0008006" key="8">
    <source>
        <dbReference type="Google" id="ProtNLM"/>
    </source>
</evidence>
<accession>A0A9P6FM41</accession>
<dbReference type="SUPFAM" id="SSF117281">
    <property type="entry name" value="Kelch motif"/>
    <property type="match status" value="1"/>
</dbReference>
<keyword evidence="1" id="KW-0880">Kelch repeat</keyword>
<dbReference type="Gene3D" id="2.60.120.260">
    <property type="entry name" value="Galactose-binding domain-like"/>
    <property type="match status" value="1"/>
</dbReference>
<gene>
    <name evidence="6" type="ORF">BGW38_006579</name>
</gene>
<dbReference type="OrthoDB" id="10052615at2759"/>
<dbReference type="Proteomes" id="UP000780801">
    <property type="component" value="Unassembled WGS sequence"/>
</dbReference>
<keyword evidence="7" id="KW-1185">Reference proteome</keyword>
<dbReference type="PANTHER" id="PTHR15526">
    <property type="entry name" value="MUSKELIN"/>
    <property type="match status" value="1"/>
</dbReference>
<evidence type="ECO:0000259" key="4">
    <source>
        <dbReference type="Pfam" id="PF06588"/>
    </source>
</evidence>
<dbReference type="InterPro" id="IPR015915">
    <property type="entry name" value="Kelch-typ_b-propeller"/>
</dbReference>
<reference evidence="6" key="1">
    <citation type="journal article" date="2020" name="Fungal Divers.">
        <title>Resolving the Mortierellaceae phylogeny through synthesis of multi-gene phylogenetics and phylogenomics.</title>
        <authorList>
            <person name="Vandepol N."/>
            <person name="Liber J."/>
            <person name="Desiro A."/>
            <person name="Na H."/>
            <person name="Kennedy M."/>
            <person name="Barry K."/>
            <person name="Grigoriev I.V."/>
            <person name="Miller A.N."/>
            <person name="O'Donnell K."/>
            <person name="Stajich J.E."/>
            <person name="Bonito G."/>
        </authorList>
    </citation>
    <scope>NUCLEOTIDE SEQUENCE</scope>
    <source>
        <strain evidence="6">KOD1015</strain>
    </source>
</reference>
<dbReference type="InterPro" id="IPR010565">
    <property type="entry name" value="Muskelin_N"/>
</dbReference>
<dbReference type="GO" id="GO:0005737">
    <property type="term" value="C:cytoplasm"/>
    <property type="evidence" value="ECO:0007669"/>
    <property type="project" value="TreeGrafter"/>
</dbReference>
<feature type="non-terminal residue" evidence="6">
    <location>
        <position position="500"/>
    </location>
</feature>